<evidence type="ECO:0000256" key="8">
    <source>
        <dbReference type="PIRSR" id="PIRSR611284-1"/>
    </source>
</evidence>
<evidence type="ECO:0000256" key="1">
    <source>
        <dbReference type="ARBA" id="ARBA00005194"/>
    </source>
</evidence>
<sequence length="247" mass="26305">MRFEKKTALVTGASQGIGKAIALKLAEEGANIAAVYIGDSTKAEETKKEVEAFGAKCTLYNCDVSDFASVKQLCEDVIEQFGGIDILVNNAGIVRDSLVLSMKEEDFDSVLRVNLKGTFNMIKNTYSHFMKKRSGRIINMASVVGLNGNAGQANYASAKAGIIALTKSVAKELAARNVTCNAIAPGYVDTDMTNALSDKVKEAIKASIPMRRTGQVRDIANAVAFLASDDASYITGEVLRVDGGMAM</sequence>
<dbReference type="NCBIfam" id="TIGR01830">
    <property type="entry name" value="3oxo_ACP_reduc"/>
    <property type="match status" value="1"/>
</dbReference>
<comment type="subunit">
    <text evidence="10">Homotetramer.</text>
</comment>
<evidence type="ECO:0000256" key="2">
    <source>
        <dbReference type="ARBA" id="ARBA00006484"/>
    </source>
</evidence>
<dbReference type="InterPro" id="IPR011284">
    <property type="entry name" value="3oxo_ACP_reduc"/>
</dbReference>
<evidence type="ECO:0000259" key="11">
    <source>
        <dbReference type="SMART" id="SM00822"/>
    </source>
</evidence>
<gene>
    <name evidence="12" type="primary">fabG</name>
    <name evidence="12" type="ORF">IAD32_01800</name>
</gene>
<dbReference type="CDD" id="cd05333">
    <property type="entry name" value="BKR_SDR_c"/>
    <property type="match status" value="1"/>
</dbReference>
<comment type="similarity">
    <text evidence="2 10">Belongs to the short-chain dehydrogenases/reductases (SDR) family.</text>
</comment>
<dbReference type="NCBIfam" id="NF005559">
    <property type="entry name" value="PRK07231.1"/>
    <property type="match status" value="1"/>
</dbReference>
<feature type="binding site" evidence="9">
    <location>
        <position position="90"/>
    </location>
    <ligand>
        <name>NADP(+)</name>
        <dbReference type="ChEBI" id="CHEBI:58349"/>
    </ligand>
</feature>
<dbReference type="InterPro" id="IPR050259">
    <property type="entry name" value="SDR"/>
</dbReference>
<comment type="catalytic activity">
    <reaction evidence="7 10">
        <text>a (3R)-hydroxyacyl-[ACP] + NADP(+) = a 3-oxoacyl-[ACP] + NADPH + H(+)</text>
        <dbReference type="Rhea" id="RHEA:17397"/>
        <dbReference type="Rhea" id="RHEA-COMP:9916"/>
        <dbReference type="Rhea" id="RHEA-COMP:9945"/>
        <dbReference type="ChEBI" id="CHEBI:15378"/>
        <dbReference type="ChEBI" id="CHEBI:57783"/>
        <dbReference type="ChEBI" id="CHEBI:58349"/>
        <dbReference type="ChEBI" id="CHEBI:78776"/>
        <dbReference type="ChEBI" id="CHEBI:78827"/>
        <dbReference type="EC" id="1.1.1.100"/>
    </reaction>
</comment>
<feature type="domain" description="Ketoreductase" evidence="11">
    <location>
        <begin position="6"/>
        <end position="186"/>
    </location>
</feature>
<name>A0A9D1CU10_9FIRM</name>
<proteinExistence type="inferred from homology"/>
<dbReference type="PANTHER" id="PTHR42879:SF2">
    <property type="entry name" value="3-OXOACYL-[ACYL-CARRIER-PROTEIN] REDUCTASE FABG"/>
    <property type="match status" value="1"/>
</dbReference>
<evidence type="ECO:0000256" key="3">
    <source>
        <dbReference type="ARBA" id="ARBA00012948"/>
    </source>
</evidence>
<evidence type="ECO:0000256" key="10">
    <source>
        <dbReference type="RuleBase" id="RU366074"/>
    </source>
</evidence>
<feature type="binding site" evidence="9">
    <location>
        <begin position="155"/>
        <end position="159"/>
    </location>
    <ligand>
        <name>NADP(+)</name>
        <dbReference type="ChEBI" id="CHEBI:58349"/>
    </ligand>
</feature>
<accession>A0A9D1CU10</accession>
<reference evidence="12" key="1">
    <citation type="submission" date="2020-10" db="EMBL/GenBank/DDBJ databases">
        <authorList>
            <person name="Gilroy R."/>
        </authorList>
    </citation>
    <scope>NUCLEOTIDE SEQUENCE</scope>
    <source>
        <strain evidence="12">ChiSjej1B19-3389</strain>
    </source>
</reference>
<dbReference type="Pfam" id="PF13561">
    <property type="entry name" value="adh_short_C2"/>
    <property type="match status" value="1"/>
</dbReference>
<keyword evidence="4 9" id="KW-0521">NADP</keyword>
<dbReference type="FunFam" id="3.40.50.720:FF:000115">
    <property type="entry name" value="3-oxoacyl-[acyl-carrier-protein] reductase FabG"/>
    <property type="match status" value="1"/>
</dbReference>
<keyword evidence="10" id="KW-0444">Lipid biosynthesis</keyword>
<dbReference type="Proteomes" id="UP000886787">
    <property type="component" value="Unassembled WGS sequence"/>
</dbReference>
<evidence type="ECO:0000256" key="7">
    <source>
        <dbReference type="ARBA" id="ARBA00048508"/>
    </source>
</evidence>
<keyword evidence="5 10" id="KW-0560">Oxidoreductase</keyword>
<organism evidence="12 13">
    <name type="scientific">Candidatus Scatavimonas merdigallinarum</name>
    <dbReference type="NCBI Taxonomy" id="2840914"/>
    <lineage>
        <taxon>Bacteria</taxon>
        <taxon>Bacillati</taxon>
        <taxon>Bacillota</taxon>
        <taxon>Clostridia</taxon>
        <taxon>Eubacteriales</taxon>
        <taxon>Oscillospiraceae</taxon>
        <taxon>Oscillospiraceae incertae sedis</taxon>
        <taxon>Candidatus Scatavimonas</taxon>
    </lineage>
</organism>
<dbReference type="SMART" id="SM00822">
    <property type="entry name" value="PKS_KR"/>
    <property type="match status" value="1"/>
</dbReference>
<evidence type="ECO:0000256" key="5">
    <source>
        <dbReference type="ARBA" id="ARBA00023002"/>
    </source>
</evidence>
<evidence type="ECO:0000256" key="4">
    <source>
        <dbReference type="ARBA" id="ARBA00022857"/>
    </source>
</evidence>
<comment type="pathway">
    <text evidence="1 10">Lipid metabolism; fatty acid biosynthesis.</text>
</comment>
<dbReference type="SUPFAM" id="SSF51735">
    <property type="entry name" value="NAD(P)-binding Rossmann-fold domains"/>
    <property type="match status" value="1"/>
</dbReference>
<dbReference type="PROSITE" id="PS00061">
    <property type="entry name" value="ADH_SHORT"/>
    <property type="match status" value="1"/>
</dbReference>
<evidence type="ECO:0000313" key="13">
    <source>
        <dbReference type="Proteomes" id="UP000886787"/>
    </source>
</evidence>
<comment type="caution">
    <text evidence="12">The sequence shown here is derived from an EMBL/GenBank/DDBJ whole genome shotgun (WGS) entry which is preliminary data.</text>
</comment>
<dbReference type="GO" id="GO:0051287">
    <property type="term" value="F:NAD binding"/>
    <property type="evidence" value="ECO:0007669"/>
    <property type="project" value="UniProtKB-UniRule"/>
</dbReference>
<reference evidence="12" key="2">
    <citation type="journal article" date="2021" name="PeerJ">
        <title>Extensive microbial diversity within the chicken gut microbiome revealed by metagenomics and culture.</title>
        <authorList>
            <person name="Gilroy R."/>
            <person name="Ravi A."/>
            <person name="Getino M."/>
            <person name="Pursley I."/>
            <person name="Horton D.L."/>
            <person name="Alikhan N.F."/>
            <person name="Baker D."/>
            <person name="Gharbi K."/>
            <person name="Hall N."/>
            <person name="Watson M."/>
            <person name="Adriaenssens E.M."/>
            <person name="Foster-Nyarko E."/>
            <person name="Jarju S."/>
            <person name="Secka A."/>
            <person name="Antonio M."/>
            <person name="Oren A."/>
            <person name="Chaudhuri R.R."/>
            <person name="La Ragione R."/>
            <person name="Hildebrand F."/>
            <person name="Pallen M.J."/>
        </authorList>
    </citation>
    <scope>NUCLEOTIDE SEQUENCE</scope>
    <source>
        <strain evidence="12">ChiSjej1B19-3389</strain>
    </source>
</reference>
<dbReference type="InterPro" id="IPR002347">
    <property type="entry name" value="SDR_fam"/>
</dbReference>
<dbReference type="EMBL" id="DVFW01000013">
    <property type="protein sequence ID" value="HIQ80003.1"/>
    <property type="molecule type" value="Genomic_DNA"/>
</dbReference>
<evidence type="ECO:0000256" key="6">
    <source>
        <dbReference type="ARBA" id="ARBA00023221"/>
    </source>
</evidence>
<dbReference type="GO" id="GO:0008202">
    <property type="term" value="P:steroid metabolic process"/>
    <property type="evidence" value="ECO:0007669"/>
    <property type="project" value="UniProtKB-KW"/>
</dbReference>
<feature type="active site" description="Proton acceptor" evidence="8">
    <location>
        <position position="155"/>
    </location>
</feature>
<comment type="function">
    <text evidence="10">Catalyzes the NADPH-dependent reduction of beta-ketoacyl-ACP substrates to beta-hydroxyacyl-ACP products, the first reductive step in the elongation cycle of fatty acid biosynthesis.</text>
</comment>
<dbReference type="EC" id="1.1.1.100" evidence="3 10"/>
<dbReference type="PRINTS" id="PR00081">
    <property type="entry name" value="GDHRDH"/>
</dbReference>
<dbReference type="AlphaFoldDB" id="A0A9D1CU10"/>
<keyword evidence="10" id="KW-0276">Fatty acid metabolism</keyword>
<dbReference type="InterPro" id="IPR057326">
    <property type="entry name" value="KR_dom"/>
</dbReference>
<evidence type="ECO:0000256" key="9">
    <source>
        <dbReference type="PIRSR" id="PIRSR611284-2"/>
    </source>
</evidence>
<dbReference type="GO" id="GO:0006633">
    <property type="term" value="P:fatty acid biosynthetic process"/>
    <property type="evidence" value="ECO:0007669"/>
    <property type="project" value="UniProtKB-KW"/>
</dbReference>
<dbReference type="InterPro" id="IPR020904">
    <property type="entry name" value="Sc_DH/Rdtase_CS"/>
</dbReference>
<keyword evidence="6" id="KW-0753">Steroid metabolism</keyword>
<dbReference type="GO" id="GO:0004316">
    <property type="term" value="F:3-oxoacyl-[acyl-carrier-protein] reductase (NADPH) activity"/>
    <property type="evidence" value="ECO:0007669"/>
    <property type="project" value="UniProtKB-UniRule"/>
</dbReference>
<dbReference type="PRINTS" id="PR00080">
    <property type="entry name" value="SDRFAMILY"/>
</dbReference>
<protein>
    <recommendedName>
        <fullName evidence="3 10">3-oxoacyl-[acyl-carrier-protein] reductase</fullName>
        <ecNumber evidence="3 10">1.1.1.100</ecNumber>
    </recommendedName>
</protein>
<dbReference type="NCBIfam" id="NF009466">
    <property type="entry name" value="PRK12826.1-2"/>
    <property type="match status" value="1"/>
</dbReference>
<dbReference type="Gene3D" id="3.40.50.720">
    <property type="entry name" value="NAD(P)-binding Rossmann-like Domain"/>
    <property type="match status" value="1"/>
</dbReference>
<evidence type="ECO:0000313" key="12">
    <source>
        <dbReference type="EMBL" id="HIQ80003.1"/>
    </source>
</evidence>
<keyword evidence="10" id="KW-0443">Lipid metabolism</keyword>
<dbReference type="InterPro" id="IPR036291">
    <property type="entry name" value="NAD(P)-bd_dom_sf"/>
</dbReference>
<keyword evidence="10" id="KW-0275">Fatty acid biosynthesis</keyword>
<dbReference type="PANTHER" id="PTHR42879">
    <property type="entry name" value="3-OXOACYL-(ACYL-CARRIER-PROTEIN) REDUCTASE"/>
    <property type="match status" value="1"/>
</dbReference>